<dbReference type="InterPro" id="IPR001227">
    <property type="entry name" value="Ac_transferase_dom_sf"/>
</dbReference>
<dbReference type="CDD" id="cd18787">
    <property type="entry name" value="SF2_C_DEAD"/>
    <property type="match status" value="1"/>
</dbReference>
<dbReference type="PROSITE" id="PS51195">
    <property type="entry name" value="Q_MOTIF"/>
    <property type="match status" value="1"/>
</dbReference>
<dbReference type="EC" id="3.6.4.13" evidence="8"/>
<dbReference type="InterPro" id="IPR016035">
    <property type="entry name" value="Acyl_Trfase/lysoPLipase"/>
</dbReference>
<feature type="transmembrane region" description="Helical" evidence="10">
    <location>
        <begin position="943"/>
        <end position="962"/>
    </location>
</feature>
<keyword evidence="10" id="KW-0472">Membrane</keyword>
<dbReference type="Pfam" id="PF00270">
    <property type="entry name" value="DEAD"/>
    <property type="match status" value="1"/>
</dbReference>
<dbReference type="CDD" id="cd17946">
    <property type="entry name" value="DEADc_DDX24"/>
    <property type="match status" value="1"/>
</dbReference>
<dbReference type="SUPFAM" id="SSF52151">
    <property type="entry name" value="FabD/lysophospholipase-like"/>
    <property type="match status" value="1"/>
</dbReference>
<evidence type="ECO:0000256" key="4">
    <source>
        <dbReference type="ARBA" id="ARBA00022806"/>
    </source>
</evidence>
<keyword evidence="4 8" id="KW-0347">Helicase</keyword>
<dbReference type="InterPro" id="IPR004151">
    <property type="entry name" value="7TM_GPCR_serpentine_rcpt_Sre"/>
</dbReference>
<feature type="region of interest" description="Disordered" evidence="9">
    <location>
        <begin position="1"/>
        <end position="27"/>
    </location>
</feature>
<evidence type="ECO:0000259" key="13">
    <source>
        <dbReference type="PROSITE" id="PS51195"/>
    </source>
</evidence>
<dbReference type="InterPro" id="IPR014043">
    <property type="entry name" value="Acyl_transferase_dom"/>
</dbReference>
<keyword evidence="6 8" id="KW-0694">RNA-binding</keyword>
<feature type="short sequence motif" description="Q motif" evidence="7">
    <location>
        <begin position="32"/>
        <end position="60"/>
    </location>
</feature>
<evidence type="ECO:0000313" key="14">
    <source>
        <dbReference type="EMBL" id="KAI1728152.1"/>
    </source>
</evidence>
<feature type="transmembrane region" description="Helical" evidence="10">
    <location>
        <begin position="1012"/>
        <end position="1033"/>
    </location>
</feature>
<feature type="region of interest" description="Disordered" evidence="9">
    <location>
        <begin position="573"/>
        <end position="598"/>
    </location>
</feature>
<comment type="caution">
    <text evidence="14">The sequence shown here is derived from an EMBL/GenBank/DDBJ whole genome shotgun (WGS) entry which is preliminary data.</text>
</comment>
<evidence type="ECO:0000256" key="5">
    <source>
        <dbReference type="ARBA" id="ARBA00022840"/>
    </source>
</evidence>
<proteinExistence type="inferred from homology"/>
<reference evidence="14" key="1">
    <citation type="submission" date="2022-01" db="EMBL/GenBank/DDBJ databases">
        <title>Genome Sequence Resource for Two Populations of Ditylenchus destructor, the Migratory Endoparasitic Phytonematode.</title>
        <authorList>
            <person name="Zhang H."/>
            <person name="Lin R."/>
            <person name="Xie B."/>
        </authorList>
    </citation>
    <scope>NUCLEOTIDE SEQUENCE</scope>
    <source>
        <strain evidence="14">BazhouSP</strain>
    </source>
</reference>
<dbReference type="PROSITE" id="PS51194">
    <property type="entry name" value="HELICASE_CTER"/>
    <property type="match status" value="1"/>
</dbReference>
<keyword evidence="3 8" id="KW-0378">Hydrolase</keyword>
<evidence type="ECO:0000259" key="11">
    <source>
        <dbReference type="PROSITE" id="PS51192"/>
    </source>
</evidence>
<dbReference type="GO" id="GO:0003724">
    <property type="term" value="F:RNA helicase activity"/>
    <property type="evidence" value="ECO:0007669"/>
    <property type="project" value="UniProtKB-EC"/>
</dbReference>
<comment type="similarity">
    <text evidence="8">Belongs to the DEAD box helicase family.</text>
</comment>
<dbReference type="InterPro" id="IPR011545">
    <property type="entry name" value="DEAD/DEAH_box_helicase_dom"/>
</dbReference>
<dbReference type="GO" id="GO:0016020">
    <property type="term" value="C:membrane"/>
    <property type="evidence" value="ECO:0007669"/>
    <property type="project" value="InterPro"/>
</dbReference>
<protein>
    <recommendedName>
        <fullName evidence="8">ATP-dependent RNA helicase</fullName>
        <ecNumber evidence="8">3.6.4.13</ecNumber>
    </recommendedName>
</protein>
<feature type="compositionally biased region" description="Basic and acidic residues" evidence="9">
    <location>
        <begin position="581"/>
        <end position="595"/>
    </location>
</feature>
<evidence type="ECO:0000256" key="2">
    <source>
        <dbReference type="ARBA" id="ARBA00022741"/>
    </source>
</evidence>
<feature type="domain" description="DEAD-box RNA helicase Q" evidence="13">
    <location>
        <begin position="32"/>
        <end position="60"/>
    </location>
</feature>
<name>A0AAD4RCU9_9BILA</name>
<feature type="transmembrane region" description="Helical" evidence="10">
    <location>
        <begin position="1081"/>
        <end position="1102"/>
    </location>
</feature>
<dbReference type="Gene3D" id="3.40.50.300">
    <property type="entry name" value="P-loop containing nucleotide triphosphate hydrolases"/>
    <property type="match status" value="2"/>
</dbReference>
<feature type="domain" description="Helicase ATP-binding" evidence="11">
    <location>
        <begin position="64"/>
        <end position="242"/>
    </location>
</feature>
<evidence type="ECO:0000256" key="9">
    <source>
        <dbReference type="SAM" id="MobiDB-lite"/>
    </source>
</evidence>
<dbReference type="AlphaFoldDB" id="A0AAD4RCU9"/>
<dbReference type="Gene3D" id="3.40.366.10">
    <property type="entry name" value="Malonyl-Coenzyme A Acyl Carrier Protein, domain 2"/>
    <property type="match status" value="1"/>
</dbReference>
<evidence type="ECO:0000256" key="7">
    <source>
        <dbReference type="PROSITE-ProRule" id="PRU00552"/>
    </source>
</evidence>
<sequence>MSPPQKKKAKLSKQLAKEIEEPREKFPNMSMNEWKSLSLSEETMKALKDMGFEKPTPIQSAVISLALNSKVDIVGAAETGSGKTLAFAIPIFERWLKAVKNADEEKINSLFALVLTPTRELAVQIHKELKRLATYTLNPALRSIALVGGLSQQKQERLLKSKPQVIVATPGRLWSLIQLAEEHLEDMSSLRVLVVDEIDRMLEQGHFQELHNIVERVHGYGEDDSEEISKQLQTLIFSATLTFTHIPTQRLDGSKTGGLTPALKIRKLVDALHMKKDRRIIDLSQATRTPQTLTEYRMNCSGLEQKDSNLYYILNRHRGRTLVFANSIDATRRLYGILKKLQLDPPPMMLHAKMQEQKRLKNFDKFAGLENSVLLATDVAARGLDIQNIDNVVHYQVPKTTESYVHRSGRTARASRNGRSILLIDPTDMQLYQRICKNLKRNKDLNLLEVDSPKLMQACQQRMHLAVECESTEFRMKKSSSRNEWFKRAAKEADIILDDDIIDDDSDDDNAAILEVKRKKKKLEKALHKALQVPLPSPLLKKIMRVSPLRRFLRCSTLKARFVRREQDQSINDRGNNWRAPVEHFPEHDDDEPRSKYPSGKRARILREQEKEFQKLTFIQNFDHIPIEDQIFMLFPGVGSQHTGMGKKVIDNPSSSRIFEEANELLGFNLLEMCLNGPKSKLDQTIYSPLAVFVSSVAALEKFKVEQPDATNRITEVAGYSAGEYCALVLGEILKFKDALKLIKLGSEMAHECNQMVSAGMMTVRHSKFSKLKDGIQEAREHAREQNEYALCDTAVYLAQGIDVVAGSNICLDHLEANANRFKYQVAKRLPIQGAYHTILMMPVKQELEKALARVEIGVPRYNVYSNFTGKVYPRREKDIKKCIYSLISNPVKWEQILQLLYRKHQNFVFPSLFEIGPGQQIGATLRVTRLTSQQQVYGHFRYWRSWNLLILFLLVIVFLTGSTFHLNLKLLSLNLIAAFSCIAVSNFISSVIHLSFMSSEDEAAYLEEESILMAVSNYGVNLVPLTFITILIERALATLHSRVYENLHSCALPSSLIVLSHLGAATMVFCFNYLRLSYYIQAIVLSTSSIITICGLIALYLTNNSLHHIDFYSDIELSQRFQVTENIRAIHVLIPLIFVGVLFSFSGTIAGVIQTFISSSSVQLRRPINHLMMNLYITFAFIIVLRQDRPMRKRFFDLVIPWRTRHDQLTAVVEPARVRNAFGHKIVNQYTTESHFKALNWMWNK</sequence>
<dbReference type="InterPro" id="IPR014001">
    <property type="entry name" value="Helicase_ATP-bd"/>
</dbReference>
<evidence type="ECO:0000313" key="15">
    <source>
        <dbReference type="Proteomes" id="UP001201812"/>
    </source>
</evidence>
<dbReference type="PANTHER" id="PTHR24031">
    <property type="entry name" value="RNA HELICASE"/>
    <property type="match status" value="1"/>
</dbReference>
<dbReference type="Pfam" id="PF00698">
    <property type="entry name" value="Acyl_transf_1"/>
    <property type="match status" value="1"/>
</dbReference>
<keyword evidence="2 8" id="KW-0547">Nucleotide-binding</keyword>
<evidence type="ECO:0000259" key="12">
    <source>
        <dbReference type="PROSITE" id="PS51194"/>
    </source>
</evidence>
<dbReference type="GO" id="GO:0003723">
    <property type="term" value="F:RNA binding"/>
    <property type="evidence" value="ECO:0007669"/>
    <property type="project" value="UniProtKB-UniRule"/>
</dbReference>
<evidence type="ECO:0000256" key="8">
    <source>
        <dbReference type="RuleBase" id="RU365068"/>
    </source>
</evidence>
<feature type="transmembrane region" description="Helical" evidence="10">
    <location>
        <begin position="974"/>
        <end position="997"/>
    </location>
</feature>
<dbReference type="SMART" id="SM00487">
    <property type="entry name" value="DEXDc"/>
    <property type="match status" value="1"/>
</dbReference>
<feature type="domain" description="Helicase C-terminal" evidence="12">
    <location>
        <begin position="305"/>
        <end position="456"/>
    </location>
</feature>
<dbReference type="InterPro" id="IPR001650">
    <property type="entry name" value="Helicase_C-like"/>
</dbReference>
<dbReference type="EMBL" id="JAKKPZ010000001">
    <property type="protein sequence ID" value="KAI1728152.1"/>
    <property type="molecule type" value="Genomic_DNA"/>
</dbReference>
<comment type="function">
    <text evidence="8">RNA helicase.</text>
</comment>
<dbReference type="GO" id="GO:0007606">
    <property type="term" value="P:sensory perception of chemical stimulus"/>
    <property type="evidence" value="ECO:0007669"/>
    <property type="project" value="InterPro"/>
</dbReference>
<dbReference type="SUPFAM" id="SSF52540">
    <property type="entry name" value="P-loop containing nucleoside triphosphate hydrolases"/>
    <property type="match status" value="2"/>
</dbReference>
<gene>
    <name evidence="14" type="ORF">DdX_00310</name>
</gene>
<dbReference type="InterPro" id="IPR014014">
    <property type="entry name" value="RNA_helicase_DEAD_Q_motif"/>
</dbReference>
<evidence type="ECO:0000256" key="3">
    <source>
        <dbReference type="ARBA" id="ARBA00022801"/>
    </source>
</evidence>
<organism evidence="14 15">
    <name type="scientific">Ditylenchus destructor</name>
    <dbReference type="NCBI Taxonomy" id="166010"/>
    <lineage>
        <taxon>Eukaryota</taxon>
        <taxon>Metazoa</taxon>
        <taxon>Ecdysozoa</taxon>
        <taxon>Nematoda</taxon>
        <taxon>Chromadorea</taxon>
        <taxon>Rhabditida</taxon>
        <taxon>Tylenchina</taxon>
        <taxon>Tylenchomorpha</taxon>
        <taxon>Sphaerularioidea</taxon>
        <taxon>Anguinidae</taxon>
        <taxon>Anguininae</taxon>
        <taxon>Ditylenchus</taxon>
    </lineage>
</organism>
<feature type="compositionally biased region" description="Basic and acidic residues" evidence="9">
    <location>
        <begin position="15"/>
        <end position="26"/>
    </location>
</feature>
<dbReference type="GO" id="GO:0016740">
    <property type="term" value="F:transferase activity"/>
    <property type="evidence" value="ECO:0007669"/>
    <property type="project" value="InterPro"/>
</dbReference>
<comment type="domain">
    <text evidence="8">The Q motif is unique to and characteristic of the DEAD box family of RNA helicases and controls ATP binding and hydrolysis.</text>
</comment>
<dbReference type="Proteomes" id="UP001201812">
    <property type="component" value="Unassembled WGS sequence"/>
</dbReference>
<dbReference type="PROSITE" id="PS51192">
    <property type="entry name" value="HELICASE_ATP_BIND_1"/>
    <property type="match status" value="1"/>
</dbReference>
<keyword evidence="10" id="KW-1133">Transmembrane helix</keyword>
<dbReference type="GO" id="GO:0016787">
    <property type="term" value="F:hydrolase activity"/>
    <property type="evidence" value="ECO:0007669"/>
    <property type="project" value="UniProtKB-KW"/>
</dbReference>
<keyword evidence="10" id="KW-0812">Transmembrane</keyword>
<feature type="transmembrane region" description="Helical" evidence="10">
    <location>
        <begin position="1053"/>
        <end position="1075"/>
    </location>
</feature>
<evidence type="ECO:0000256" key="1">
    <source>
        <dbReference type="ARBA" id="ARBA00006803"/>
    </source>
</evidence>
<comment type="catalytic activity">
    <reaction evidence="8">
        <text>ATP + H2O = ADP + phosphate + H(+)</text>
        <dbReference type="Rhea" id="RHEA:13065"/>
        <dbReference type="ChEBI" id="CHEBI:15377"/>
        <dbReference type="ChEBI" id="CHEBI:15378"/>
        <dbReference type="ChEBI" id="CHEBI:30616"/>
        <dbReference type="ChEBI" id="CHEBI:43474"/>
        <dbReference type="ChEBI" id="CHEBI:456216"/>
        <dbReference type="EC" id="3.6.4.13"/>
    </reaction>
</comment>
<keyword evidence="5 8" id="KW-0067">ATP-binding</keyword>
<keyword evidence="15" id="KW-1185">Reference proteome</keyword>
<feature type="compositionally biased region" description="Basic residues" evidence="9">
    <location>
        <begin position="1"/>
        <end position="11"/>
    </location>
</feature>
<dbReference type="Pfam" id="PF03125">
    <property type="entry name" value="Sre"/>
    <property type="match status" value="1"/>
</dbReference>
<dbReference type="Gene3D" id="3.30.70.250">
    <property type="entry name" value="Malonyl-CoA ACP transacylase, ACP-binding"/>
    <property type="match status" value="1"/>
</dbReference>
<feature type="transmembrane region" description="Helical" evidence="10">
    <location>
        <begin position="1130"/>
        <end position="1157"/>
    </location>
</feature>
<dbReference type="Pfam" id="PF00271">
    <property type="entry name" value="Helicase_C"/>
    <property type="match status" value="1"/>
</dbReference>
<feature type="transmembrane region" description="Helical" evidence="10">
    <location>
        <begin position="1169"/>
        <end position="1186"/>
    </location>
</feature>
<evidence type="ECO:0000256" key="10">
    <source>
        <dbReference type="SAM" id="Phobius"/>
    </source>
</evidence>
<evidence type="ECO:0000256" key="6">
    <source>
        <dbReference type="ARBA" id="ARBA00022884"/>
    </source>
</evidence>
<dbReference type="InterPro" id="IPR027417">
    <property type="entry name" value="P-loop_NTPase"/>
</dbReference>
<dbReference type="GO" id="GO:0005524">
    <property type="term" value="F:ATP binding"/>
    <property type="evidence" value="ECO:0007669"/>
    <property type="project" value="UniProtKB-UniRule"/>
</dbReference>
<dbReference type="SMART" id="SM00827">
    <property type="entry name" value="PKS_AT"/>
    <property type="match status" value="1"/>
</dbReference>
<comment type="similarity">
    <text evidence="1">Belongs to the nematode receptor-like protein sre family.</text>
</comment>
<accession>A0AAD4RCU9</accession>
<dbReference type="SMART" id="SM00490">
    <property type="entry name" value="HELICc"/>
    <property type="match status" value="1"/>
</dbReference>